<dbReference type="AlphaFoldDB" id="A0A0D2ATJ6"/>
<reference evidence="10 11" key="1">
    <citation type="submission" date="2015-01" db="EMBL/GenBank/DDBJ databases">
        <title>The Genome Sequence of Ochroconis gallopava CBS43764.</title>
        <authorList>
            <consortium name="The Broad Institute Genomics Platform"/>
            <person name="Cuomo C."/>
            <person name="de Hoog S."/>
            <person name="Gorbushina A."/>
            <person name="Stielow B."/>
            <person name="Teixiera M."/>
            <person name="Abouelleil A."/>
            <person name="Chapman S.B."/>
            <person name="Priest M."/>
            <person name="Young S.K."/>
            <person name="Wortman J."/>
            <person name="Nusbaum C."/>
            <person name="Birren B."/>
        </authorList>
    </citation>
    <scope>NUCLEOTIDE SEQUENCE [LARGE SCALE GENOMIC DNA]</scope>
    <source>
        <strain evidence="10 11">CBS 43764</strain>
    </source>
</reference>
<comment type="similarity">
    <text evidence="2 7">Belongs to the DLT1 family.</text>
</comment>
<sequence length="412" mass="45307">MAAIKIPFFQIWYSSAFLIIVFLTWVATLVSPTDLVYSCIRIKNVPNGIAVGAIYIGTLLVALFIWSSRIYTNRATLKEIPRCYIPVDKGEVPRKVHKMIKKQWERSAIVAWDSRPRDIREELTRMAHEDDETRHGFAGLLKGHAKKRTEIPPDVALAAWGHISHPGWSSPSDAKLPSLEYYRVFVELPNLIEAKAVSLAPPDPAFYQNGLVESGITPIPDARVVALLQRPATQGLREYLARLADFNLVNPPDAAEDFLAQYEAARFSTRPLTEYQFQNLMTAFSALLTGMTDLDVAAVEMELASSSSASSLRTFTTSSESLPPVPSNRLSAPSSHVGTVQTALSRARTPSRLHHAPSGSSLGSVIRSNYGGGSALRISSSNPSLRSNGSVIRLNPSPRPGDEPYEYVYDEG</sequence>
<evidence type="ECO:0000313" key="10">
    <source>
        <dbReference type="EMBL" id="KIW02464.1"/>
    </source>
</evidence>
<evidence type="ECO:0000256" key="6">
    <source>
        <dbReference type="ARBA" id="ARBA00023136"/>
    </source>
</evidence>
<dbReference type="Pfam" id="PF13559">
    <property type="entry name" value="DUF4129"/>
    <property type="match status" value="1"/>
</dbReference>
<feature type="compositionally biased region" description="Polar residues" evidence="8">
    <location>
        <begin position="328"/>
        <end position="344"/>
    </location>
</feature>
<organism evidence="10 11">
    <name type="scientific">Verruconis gallopava</name>
    <dbReference type="NCBI Taxonomy" id="253628"/>
    <lineage>
        <taxon>Eukaryota</taxon>
        <taxon>Fungi</taxon>
        <taxon>Dikarya</taxon>
        <taxon>Ascomycota</taxon>
        <taxon>Pezizomycotina</taxon>
        <taxon>Dothideomycetes</taxon>
        <taxon>Pleosporomycetidae</taxon>
        <taxon>Venturiales</taxon>
        <taxon>Sympoventuriaceae</taxon>
        <taxon>Verruconis</taxon>
    </lineage>
</organism>
<evidence type="ECO:0000259" key="9">
    <source>
        <dbReference type="Pfam" id="PF13559"/>
    </source>
</evidence>
<keyword evidence="6 7" id="KW-0472">Membrane</keyword>
<proteinExistence type="inferred from homology"/>
<evidence type="ECO:0000256" key="7">
    <source>
        <dbReference type="RuleBase" id="RU367100"/>
    </source>
</evidence>
<dbReference type="GeneID" id="27314245"/>
<feature type="compositionally biased region" description="Low complexity" evidence="8">
    <location>
        <begin position="310"/>
        <end position="319"/>
    </location>
</feature>
<dbReference type="GO" id="GO:0016020">
    <property type="term" value="C:membrane"/>
    <property type="evidence" value="ECO:0007669"/>
    <property type="project" value="UniProtKB-SubCell"/>
</dbReference>
<evidence type="ECO:0000256" key="4">
    <source>
        <dbReference type="ARBA" id="ARBA00022692"/>
    </source>
</evidence>
<feature type="compositionally biased region" description="Low complexity" evidence="8">
    <location>
        <begin position="376"/>
        <end position="390"/>
    </location>
</feature>
<feature type="domain" description="Protein-glutamine gamma-glutamyltransferase-like C-terminal" evidence="9">
    <location>
        <begin position="228"/>
        <end position="283"/>
    </location>
</feature>
<dbReference type="Proteomes" id="UP000053259">
    <property type="component" value="Unassembled WGS sequence"/>
</dbReference>
<keyword evidence="4 7" id="KW-0812">Transmembrane</keyword>
<evidence type="ECO:0000256" key="5">
    <source>
        <dbReference type="ARBA" id="ARBA00022989"/>
    </source>
</evidence>
<keyword evidence="11" id="KW-1185">Reference proteome</keyword>
<dbReference type="InterPro" id="IPR025403">
    <property type="entry name" value="TgpA-like_C"/>
</dbReference>
<accession>A0A0D2ATJ6</accession>
<dbReference type="InterPro" id="IPR038869">
    <property type="entry name" value="DLT1"/>
</dbReference>
<dbReference type="VEuPathDB" id="FungiDB:PV09_06272"/>
<protein>
    <recommendedName>
        <fullName evidence="3 7">Defect at low temperature protein 1</fullName>
    </recommendedName>
</protein>
<feature type="transmembrane region" description="Helical" evidence="7">
    <location>
        <begin position="12"/>
        <end position="37"/>
    </location>
</feature>
<dbReference type="PANTHER" id="PTHR40021:SF1">
    <property type="entry name" value="DEFECT AT LOW TEMPERATURE PROTEIN 1"/>
    <property type="match status" value="1"/>
</dbReference>
<comment type="subcellular location">
    <subcellularLocation>
        <location evidence="7">Membrane</location>
        <topology evidence="7">Multi-pass membrane protein</topology>
    </subcellularLocation>
</comment>
<feature type="region of interest" description="Disordered" evidence="8">
    <location>
        <begin position="310"/>
        <end position="412"/>
    </location>
</feature>
<evidence type="ECO:0000256" key="1">
    <source>
        <dbReference type="ARBA" id="ARBA00002489"/>
    </source>
</evidence>
<dbReference type="PANTHER" id="PTHR40021">
    <property type="entry name" value="DEFECT AT LOW TEMPERATURE PROTEIN 1"/>
    <property type="match status" value="1"/>
</dbReference>
<keyword evidence="5 7" id="KW-1133">Transmembrane helix</keyword>
<evidence type="ECO:0000256" key="3">
    <source>
        <dbReference type="ARBA" id="ARBA00021353"/>
    </source>
</evidence>
<name>A0A0D2ATJ6_9PEZI</name>
<evidence type="ECO:0000256" key="8">
    <source>
        <dbReference type="SAM" id="MobiDB-lite"/>
    </source>
</evidence>
<comment type="function">
    <text evidence="1 7">Required for growth under high-pressure and low-temperature conditions.</text>
</comment>
<dbReference type="OrthoDB" id="4096362at2759"/>
<gene>
    <name evidence="7" type="primary">DLT1</name>
    <name evidence="10" type="ORF">PV09_06272</name>
</gene>
<evidence type="ECO:0000313" key="11">
    <source>
        <dbReference type="Proteomes" id="UP000053259"/>
    </source>
</evidence>
<dbReference type="EMBL" id="KN847549">
    <property type="protein sequence ID" value="KIW02464.1"/>
    <property type="molecule type" value="Genomic_DNA"/>
</dbReference>
<dbReference type="InParanoid" id="A0A0D2ATJ6"/>
<dbReference type="RefSeq" id="XP_016212333.1">
    <property type="nucleotide sequence ID" value="XM_016359885.1"/>
</dbReference>
<dbReference type="HOGENOM" id="CLU_022833_2_0_1"/>
<feature type="compositionally biased region" description="Polar residues" evidence="8">
    <location>
        <begin position="358"/>
        <end position="367"/>
    </location>
</feature>
<dbReference type="STRING" id="253628.A0A0D2ATJ6"/>
<feature type="transmembrane region" description="Helical" evidence="7">
    <location>
        <begin position="49"/>
        <end position="67"/>
    </location>
</feature>
<feature type="compositionally biased region" description="Acidic residues" evidence="8">
    <location>
        <begin position="403"/>
        <end position="412"/>
    </location>
</feature>
<evidence type="ECO:0000256" key="2">
    <source>
        <dbReference type="ARBA" id="ARBA00005550"/>
    </source>
</evidence>